<dbReference type="Proteomes" id="UP000064967">
    <property type="component" value="Chromosome"/>
</dbReference>
<accession>A0A0K1QD43</accession>
<protein>
    <submittedName>
        <fullName evidence="9">Putative metal chaperone, involved in Zn homeostasis</fullName>
    </submittedName>
</protein>
<evidence type="ECO:0000256" key="3">
    <source>
        <dbReference type="ARBA" id="ARBA00023186"/>
    </source>
</evidence>
<dbReference type="InterPro" id="IPR011629">
    <property type="entry name" value="CobW-like_C"/>
</dbReference>
<dbReference type="OrthoDB" id="9808822at2"/>
<feature type="compositionally biased region" description="Polar residues" evidence="7">
    <location>
        <begin position="204"/>
        <end position="215"/>
    </location>
</feature>
<dbReference type="Gene3D" id="3.40.50.300">
    <property type="entry name" value="P-loop containing nucleotide triphosphate hydrolases"/>
    <property type="match status" value="1"/>
</dbReference>
<evidence type="ECO:0000259" key="8">
    <source>
        <dbReference type="SMART" id="SM00833"/>
    </source>
</evidence>
<reference evidence="9 10" key="1">
    <citation type="submission" date="2015-08" db="EMBL/GenBank/DDBJ databases">
        <authorList>
            <person name="Babu N.S."/>
            <person name="Beckwith C.J."/>
            <person name="Beseler K.G."/>
            <person name="Brison A."/>
            <person name="Carone J.V."/>
            <person name="Caskin T.P."/>
            <person name="Diamond M."/>
            <person name="Durham M.E."/>
            <person name="Foxe J.M."/>
            <person name="Go M."/>
            <person name="Henderson B.A."/>
            <person name="Jones I.B."/>
            <person name="McGettigan J.A."/>
            <person name="Micheletti S.J."/>
            <person name="Nasrallah M.E."/>
            <person name="Ortiz D."/>
            <person name="Piller C.R."/>
            <person name="Privatt S.R."/>
            <person name="Schneider S.L."/>
            <person name="Sharp S."/>
            <person name="Smith T.C."/>
            <person name="Stanton J.D."/>
            <person name="Ullery H.E."/>
            <person name="Wilson R.J."/>
            <person name="Serrano M.G."/>
            <person name="Buck G."/>
            <person name="Lee V."/>
            <person name="Wang Y."/>
            <person name="Carvalho R."/>
            <person name="Voegtly L."/>
            <person name="Shi R."/>
            <person name="Duckworth R."/>
            <person name="Johnson A."/>
            <person name="Loviza R."/>
            <person name="Walstead R."/>
            <person name="Shah Z."/>
            <person name="Kiflezghi M."/>
            <person name="Wade K."/>
            <person name="Ball S.L."/>
            <person name="Bradley K.W."/>
            <person name="Asai D.J."/>
            <person name="Bowman C.A."/>
            <person name="Russell D.A."/>
            <person name="Pope W.H."/>
            <person name="Jacobs-Sera D."/>
            <person name="Hendrix R.W."/>
            <person name="Hatfull G.F."/>
        </authorList>
    </citation>
    <scope>NUCLEOTIDE SEQUENCE [LARGE SCALE GENOMIC DNA]</scope>
    <source>
        <strain evidence="9 10">DSM 27648</strain>
    </source>
</reference>
<dbReference type="InterPro" id="IPR051316">
    <property type="entry name" value="Zinc-reg_GTPase_activator"/>
</dbReference>
<evidence type="ECO:0000256" key="1">
    <source>
        <dbReference type="ARBA" id="ARBA00022741"/>
    </source>
</evidence>
<keyword evidence="3" id="KW-0143">Chaperone</keyword>
<keyword evidence="1" id="KW-0547">Nucleotide-binding</keyword>
<name>A0A0K1QD43_9BACT</name>
<dbReference type="InterPro" id="IPR003495">
    <property type="entry name" value="CobW/HypB/UreG_nucleotide-bd"/>
</dbReference>
<comment type="function">
    <text evidence="5">Zinc chaperone that directly transfers zinc cofactor to target proteins, thereby activating them. Zinc is transferred from the CXCC motif in the GTPase domain to the zinc binding site in target proteins in a process requiring GTP hydrolysis.</text>
</comment>
<dbReference type="PANTHER" id="PTHR13748:SF62">
    <property type="entry name" value="COBW DOMAIN-CONTAINING PROTEIN"/>
    <property type="match status" value="1"/>
</dbReference>
<dbReference type="SUPFAM" id="SSF52540">
    <property type="entry name" value="P-loop containing nucleoside triphosphate hydrolases"/>
    <property type="match status" value="1"/>
</dbReference>
<keyword evidence="2" id="KW-0378">Hydrolase</keyword>
<dbReference type="PATRIC" id="fig|1391654.3.peg.10137"/>
<evidence type="ECO:0000256" key="5">
    <source>
        <dbReference type="ARBA" id="ARBA00045658"/>
    </source>
</evidence>
<evidence type="ECO:0000256" key="6">
    <source>
        <dbReference type="ARBA" id="ARBA00049117"/>
    </source>
</evidence>
<evidence type="ECO:0000256" key="4">
    <source>
        <dbReference type="ARBA" id="ARBA00034320"/>
    </source>
</evidence>
<comment type="catalytic activity">
    <reaction evidence="6">
        <text>GTP + H2O = GDP + phosphate + H(+)</text>
        <dbReference type="Rhea" id="RHEA:19669"/>
        <dbReference type="ChEBI" id="CHEBI:15377"/>
        <dbReference type="ChEBI" id="CHEBI:15378"/>
        <dbReference type="ChEBI" id="CHEBI:37565"/>
        <dbReference type="ChEBI" id="CHEBI:43474"/>
        <dbReference type="ChEBI" id="CHEBI:58189"/>
    </reaction>
    <physiologicalReaction direction="left-to-right" evidence="6">
        <dbReference type="Rhea" id="RHEA:19670"/>
    </physiologicalReaction>
</comment>
<evidence type="ECO:0000313" key="10">
    <source>
        <dbReference type="Proteomes" id="UP000064967"/>
    </source>
</evidence>
<dbReference type="SMART" id="SM00833">
    <property type="entry name" value="CobW_C"/>
    <property type="match status" value="1"/>
</dbReference>
<evidence type="ECO:0000313" key="9">
    <source>
        <dbReference type="EMBL" id="AKV03340.1"/>
    </source>
</evidence>
<gene>
    <name evidence="9" type="ORF">AKJ09_10003</name>
</gene>
<proteinExistence type="inferred from homology"/>
<organism evidence="9 10">
    <name type="scientific">Labilithrix luteola</name>
    <dbReference type="NCBI Taxonomy" id="1391654"/>
    <lineage>
        <taxon>Bacteria</taxon>
        <taxon>Pseudomonadati</taxon>
        <taxon>Myxococcota</taxon>
        <taxon>Polyangia</taxon>
        <taxon>Polyangiales</taxon>
        <taxon>Labilitrichaceae</taxon>
        <taxon>Labilithrix</taxon>
    </lineage>
</organism>
<evidence type="ECO:0000256" key="7">
    <source>
        <dbReference type="SAM" id="MobiDB-lite"/>
    </source>
</evidence>
<feature type="domain" description="CobW C-terminal" evidence="8">
    <location>
        <begin position="233"/>
        <end position="325"/>
    </location>
</feature>
<dbReference type="Gene3D" id="3.30.1220.10">
    <property type="entry name" value="CobW-like, C-terminal domain"/>
    <property type="match status" value="1"/>
</dbReference>
<dbReference type="Pfam" id="PF02492">
    <property type="entry name" value="cobW"/>
    <property type="match status" value="1"/>
</dbReference>
<dbReference type="InterPro" id="IPR036627">
    <property type="entry name" value="CobW-likC_sf"/>
</dbReference>
<dbReference type="KEGG" id="llu:AKJ09_10003"/>
<sequence>MTVPKIPVIVLTGFLGSGKTTILKHLLSLDEMRDSAVLINEFGEIALDHHLVADVREDAIILASGCVCCSVRNDLVRALCELWVKAARHEIPPFRRVILETTGLADPTPVLGTLAKNGLVTSIYRRAGLVTTVDAQHAMAQLEHHPEAVKQVALADQIVVTKADLTGPEERAGLVRRLRTIQCFAPILESARGNVAPNDLFGTGKSTNGSRPSDSSADEHAHDGAGHVHDGSVRTFSIETGMLSFHRFALWLATVSQLYGGRLLRMKGILHVDDEPTPVVVQSVQHVVYPTESLPRWPSGEPRTRLIFIVQDFDDELIARFRTSIAELAPDADATAMHVP</sequence>
<dbReference type="GO" id="GO:0000166">
    <property type="term" value="F:nucleotide binding"/>
    <property type="evidence" value="ECO:0007669"/>
    <property type="project" value="UniProtKB-KW"/>
</dbReference>
<dbReference type="Pfam" id="PF07683">
    <property type="entry name" value="CobW_C"/>
    <property type="match status" value="1"/>
</dbReference>
<dbReference type="RefSeq" id="WP_146654126.1">
    <property type="nucleotide sequence ID" value="NZ_CP012333.1"/>
</dbReference>
<comment type="similarity">
    <text evidence="4">Belongs to the SIMIBI class G3E GTPase family. ZNG1 subfamily.</text>
</comment>
<evidence type="ECO:0000256" key="2">
    <source>
        <dbReference type="ARBA" id="ARBA00022801"/>
    </source>
</evidence>
<dbReference type="STRING" id="1391654.AKJ09_10003"/>
<dbReference type="EMBL" id="CP012333">
    <property type="protein sequence ID" value="AKV03340.1"/>
    <property type="molecule type" value="Genomic_DNA"/>
</dbReference>
<keyword evidence="10" id="KW-1185">Reference proteome</keyword>
<dbReference type="CDD" id="cd03112">
    <property type="entry name" value="CobW-like"/>
    <property type="match status" value="1"/>
</dbReference>
<dbReference type="AlphaFoldDB" id="A0A0K1QD43"/>
<feature type="region of interest" description="Disordered" evidence="7">
    <location>
        <begin position="198"/>
        <end position="229"/>
    </location>
</feature>
<dbReference type="GO" id="GO:0016787">
    <property type="term" value="F:hydrolase activity"/>
    <property type="evidence" value="ECO:0007669"/>
    <property type="project" value="UniProtKB-KW"/>
</dbReference>
<dbReference type="SUPFAM" id="SSF90002">
    <property type="entry name" value="Hypothetical protein YjiA, C-terminal domain"/>
    <property type="match status" value="1"/>
</dbReference>
<dbReference type="GO" id="GO:0005737">
    <property type="term" value="C:cytoplasm"/>
    <property type="evidence" value="ECO:0007669"/>
    <property type="project" value="TreeGrafter"/>
</dbReference>
<dbReference type="InterPro" id="IPR027417">
    <property type="entry name" value="P-loop_NTPase"/>
</dbReference>
<dbReference type="PANTHER" id="PTHR13748">
    <property type="entry name" value="COBW-RELATED"/>
    <property type="match status" value="1"/>
</dbReference>
<feature type="compositionally biased region" description="Basic and acidic residues" evidence="7">
    <location>
        <begin position="217"/>
        <end position="229"/>
    </location>
</feature>